<dbReference type="PROSITE" id="PS50011">
    <property type="entry name" value="PROTEIN_KINASE_DOM"/>
    <property type="match status" value="1"/>
</dbReference>
<proteinExistence type="predicted"/>
<dbReference type="Proteomes" id="UP000232323">
    <property type="component" value="Unassembled WGS sequence"/>
</dbReference>
<dbReference type="GO" id="GO:0005524">
    <property type="term" value="F:ATP binding"/>
    <property type="evidence" value="ECO:0007669"/>
    <property type="project" value="UniProtKB-UniRule"/>
</dbReference>
<feature type="binding site" evidence="5">
    <location>
        <position position="278"/>
    </location>
    <ligand>
        <name>ATP</name>
        <dbReference type="ChEBI" id="CHEBI:30616"/>
    </ligand>
</feature>
<keyword evidence="1" id="KW-0808">Transferase</keyword>
<feature type="domain" description="Protein kinase" evidence="7">
    <location>
        <begin position="251"/>
        <end position="544"/>
    </location>
</feature>
<dbReference type="PROSITE" id="PS00108">
    <property type="entry name" value="PROTEIN_KINASE_ST"/>
    <property type="match status" value="1"/>
</dbReference>
<dbReference type="InterPro" id="IPR000719">
    <property type="entry name" value="Prot_kinase_dom"/>
</dbReference>
<comment type="caution">
    <text evidence="8">The sequence shown here is derived from an EMBL/GenBank/DDBJ whole genome shotgun (WGS) entry which is preliminary data.</text>
</comment>
<reference evidence="8 9" key="1">
    <citation type="submission" date="2017-08" db="EMBL/GenBank/DDBJ databases">
        <title>Acidophilic green algal genome provides insights into adaptation to an acidic environment.</title>
        <authorList>
            <person name="Hirooka S."/>
            <person name="Hirose Y."/>
            <person name="Kanesaki Y."/>
            <person name="Higuchi S."/>
            <person name="Fujiwara T."/>
            <person name="Onuma R."/>
            <person name="Era A."/>
            <person name="Ohbayashi R."/>
            <person name="Uzuka A."/>
            <person name="Nozaki H."/>
            <person name="Yoshikawa H."/>
            <person name="Miyagishima S.Y."/>
        </authorList>
    </citation>
    <scope>NUCLEOTIDE SEQUENCE [LARGE SCALE GENOMIC DNA]</scope>
    <source>
        <strain evidence="8 9">NIES-2499</strain>
    </source>
</reference>
<dbReference type="InterPro" id="IPR011009">
    <property type="entry name" value="Kinase-like_dom_sf"/>
</dbReference>
<dbReference type="Gene3D" id="1.10.510.10">
    <property type="entry name" value="Transferase(Phosphotransferase) domain 1"/>
    <property type="match status" value="1"/>
</dbReference>
<dbReference type="OrthoDB" id="4062651at2759"/>
<keyword evidence="3" id="KW-0418">Kinase</keyword>
<evidence type="ECO:0000313" key="9">
    <source>
        <dbReference type="Proteomes" id="UP000232323"/>
    </source>
</evidence>
<dbReference type="InterPro" id="IPR051681">
    <property type="entry name" value="Ser/Thr_Kinases-Pseudokinases"/>
</dbReference>
<dbReference type="InterPro" id="IPR017441">
    <property type="entry name" value="Protein_kinase_ATP_BS"/>
</dbReference>
<protein>
    <recommendedName>
        <fullName evidence="7">Protein kinase domain-containing protein</fullName>
    </recommendedName>
</protein>
<dbReference type="STRING" id="1157962.A0A250WRI2"/>
<evidence type="ECO:0000256" key="4">
    <source>
        <dbReference type="ARBA" id="ARBA00022840"/>
    </source>
</evidence>
<sequence length="557" mass="60344">MNRQTRSEAEGLRKFQHLKLNGSEKNESEINSKENMTSEKLLCGHGRTTRSTSALRMLPDKDNIKEKDSPDSLKSQDPDRPLKHSRGTKYSNSKVPQSKAPHPAVVVSMKASELGRELIMHPLTLNHHLTQHDCSTLPQASAPCTAPPPASILMPSNTHKHVKVAYESRRRAACAIAAAAVAVAPPPLTRAAKAAAVAAKSTQPPFPTILEDSHGMADKENLEQHVGGRAAVIALPACVPVIDQEALTFQASAASLLGEGAYGSVYQGRYRGQPVAVKVQKLCLDDQDDLDELSVEAVLGSSLHHPGLLRTMAASIYSHATAPVRCYELSRILNEKTPSKAQTANHEVHMVMELMAGGSVLAAFKGKNIQQGINLLLAASVAEQVAWALDFLHSSCGMLHLDVKGANVLLRFDGPPGTVFAKLADFGLTMRSKEVAGEDWARDRGTPRYMAPEFWDEDLADAIGEAADVYALGCVMWEMAHEGHGFLEDKSASQVARLKGRATMDMPTGSLALNAYASLAQKCRSVVPEDRPAVRDVALELKHLCENLRISFKSKYR</sequence>
<accession>A0A250WRI2</accession>
<evidence type="ECO:0000256" key="1">
    <source>
        <dbReference type="ARBA" id="ARBA00022679"/>
    </source>
</evidence>
<dbReference type="InterPro" id="IPR008271">
    <property type="entry name" value="Ser/Thr_kinase_AS"/>
</dbReference>
<keyword evidence="2 5" id="KW-0547">Nucleotide-binding</keyword>
<keyword evidence="9" id="KW-1185">Reference proteome</keyword>
<evidence type="ECO:0000256" key="3">
    <source>
        <dbReference type="ARBA" id="ARBA00022777"/>
    </source>
</evidence>
<dbReference type="SUPFAM" id="SSF56112">
    <property type="entry name" value="Protein kinase-like (PK-like)"/>
    <property type="match status" value="1"/>
</dbReference>
<dbReference type="Pfam" id="PF00069">
    <property type="entry name" value="Pkinase"/>
    <property type="match status" value="1"/>
</dbReference>
<feature type="compositionally biased region" description="Basic and acidic residues" evidence="6">
    <location>
        <begin position="1"/>
        <end position="13"/>
    </location>
</feature>
<name>A0A250WRI2_9CHLO</name>
<evidence type="ECO:0000259" key="7">
    <source>
        <dbReference type="PROSITE" id="PS50011"/>
    </source>
</evidence>
<feature type="region of interest" description="Disordered" evidence="6">
    <location>
        <begin position="1"/>
        <end position="103"/>
    </location>
</feature>
<dbReference type="PROSITE" id="PS00107">
    <property type="entry name" value="PROTEIN_KINASE_ATP"/>
    <property type="match status" value="1"/>
</dbReference>
<dbReference type="AlphaFoldDB" id="A0A250WRI2"/>
<organism evidence="8 9">
    <name type="scientific">Chlamydomonas eustigma</name>
    <dbReference type="NCBI Taxonomy" id="1157962"/>
    <lineage>
        <taxon>Eukaryota</taxon>
        <taxon>Viridiplantae</taxon>
        <taxon>Chlorophyta</taxon>
        <taxon>core chlorophytes</taxon>
        <taxon>Chlorophyceae</taxon>
        <taxon>CS clade</taxon>
        <taxon>Chlamydomonadales</taxon>
        <taxon>Chlamydomonadaceae</taxon>
        <taxon>Chlamydomonas</taxon>
    </lineage>
</organism>
<evidence type="ECO:0000313" key="8">
    <source>
        <dbReference type="EMBL" id="GAX73457.1"/>
    </source>
</evidence>
<evidence type="ECO:0000256" key="2">
    <source>
        <dbReference type="ARBA" id="ARBA00022741"/>
    </source>
</evidence>
<keyword evidence="4 5" id="KW-0067">ATP-binding</keyword>
<dbReference type="EMBL" id="BEGY01000003">
    <property type="protein sequence ID" value="GAX73457.1"/>
    <property type="molecule type" value="Genomic_DNA"/>
</dbReference>
<dbReference type="SMART" id="SM00220">
    <property type="entry name" value="S_TKc"/>
    <property type="match status" value="1"/>
</dbReference>
<dbReference type="PANTHER" id="PTHR44329:SF214">
    <property type="entry name" value="PROTEIN KINASE DOMAIN-CONTAINING PROTEIN"/>
    <property type="match status" value="1"/>
</dbReference>
<gene>
    <name evidence="8" type="ORF">CEUSTIGMA_g909.t1</name>
</gene>
<feature type="compositionally biased region" description="Basic and acidic residues" evidence="6">
    <location>
        <begin position="58"/>
        <end position="82"/>
    </location>
</feature>
<feature type="compositionally biased region" description="Basic and acidic residues" evidence="6">
    <location>
        <begin position="22"/>
        <end position="32"/>
    </location>
</feature>
<dbReference type="PANTHER" id="PTHR44329">
    <property type="entry name" value="SERINE/THREONINE-PROTEIN KINASE TNNI3K-RELATED"/>
    <property type="match status" value="1"/>
</dbReference>
<dbReference type="GO" id="GO:0004674">
    <property type="term" value="F:protein serine/threonine kinase activity"/>
    <property type="evidence" value="ECO:0007669"/>
    <property type="project" value="TreeGrafter"/>
</dbReference>
<evidence type="ECO:0000256" key="6">
    <source>
        <dbReference type="SAM" id="MobiDB-lite"/>
    </source>
</evidence>
<evidence type="ECO:0000256" key="5">
    <source>
        <dbReference type="PROSITE-ProRule" id="PRU10141"/>
    </source>
</evidence>